<keyword evidence="4 7" id="KW-0067">ATP-binding</keyword>
<evidence type="ECO:0000313" key="10">
    <source>
        <dbReference type="EMBL" id="CAI2361474.1"/>
    </source>
</evidence>
<dbReference type="GO" id="GO:0008568">
    <property type="term" value="F:microtubule severing ATPase activity"/>
    <property type="evidence" value="ECO:0007669"/>
    <property type="project" value="UniProtKB-EC"/>
</dbReference>
<dbReference type="Pfam" id="PF00004">
    <property type="entry name" value="AAA"/>
    <property type="match status" value="1"/>
</dbReference>
<dbReference type="GO" id="GO:0016887">
    <property type="term" value="F:ATP hydrolysis activity"/>
    <property type="evidence" value="ECO:0007669"/>
    <property type="project" value="InterPro"/>
</dbReference>
<dbReference type="Pfam" id="PF21126">
    <property type="entry name" value="KATNA1_MIT"/>
    <property type="match status" value="1"/>
</dbReference>
<accession>A0AAD1U9H4</accession>
<dbReference type="InterPro" id="IPR015415">
    <property type="entry name" value="Spast_Vps4_C"/>
</dbReference>
<evidence type="ECO:0000256" key="6">
    <source>
        <dbReference type="ARBA" id="ARBA00023235"/>
    </source>
</evidence>
<keyword evidence="6 7" id="KW-0413">Isomerase</keyword>
<dbReference type="Gene3D" id="1.10.8.60">
    <property type="match status" value="1"/>
</dbReference>
<dbReference type="GO" id="GO:0008017">
    <property type="term" value="F:microtubule binding"/>
    <property type="evidence" value="ECO:0007669"/>
    <property type="project" value="UniProtKB-UniRule"/>
</dbReference>
<keyword evidence="11" id="KW-1185">Reference proteome</keyword>
<reference evidence="10" key="1">
    <citation type="submission" date="2023-07" db="EMBL/GenBank/DDBJ databases">
        <authorList>
            <consortium name="AG Swart"/>
            <person name="Singh M."/>
            <person name="Singh A."/>
            <person name="Seah K."/>
            <person name="Emmerich C."/>
        </authorList>
    </citation>
    <scope>NUCLEOTIDE SEQUENCE</scope>
    <source>
        <strain evidence="10">DP1</strain>
    </source>
</reference>
<comment type="catalytic activity">
    <reaction evidence="7">
        <text>n ATP + n H2O + a microtubule = n ADP + n phosphate + (n+1) alpha/beta tubulin heterodimers.</text>
        <dbReference type="EC" id="5.6.1.1"/>
    </reaction>
</comment>
<feature type="region of interest" description="Disordered" evidence="8">
    <location>
        <begin position="76"/>
        <end position="152"/>
    </location>
</feature>
<evidence type="ECO:0000256" key="2">
    <source>
        <dbReference type="ARBA" id="ARBA00022701"/>
    </source>
</evidence>
<feature type="compositionally biased region" description="Polar residues" evidence="8">
    <location>
        <begin position="176"/>
        <end position="194"/>
    </location>
</feature>
<dbReference type="GO" id="GO:0005737">
    <property type="term" value="C:cytoplasm"/>
    <property type="evidence" value="ECO:0007669"/>
    <property type="project" value="UniProtKB-UniRule"/>
</dbReference>
<feature type="region of interest" description="Disordered" evidence="8">
    <location>
        <begin position="176"/>
        <end position="304"/>
    </location>
</feature>
<name>A0AAD1U9H4_EUPCR</name>
<keyword evidence="1 7" id="KW-0963">Cytoplasm</keyword>
<comment type="function">
    <text evidence="7">Severs microtubules in an ATP-dependent manner. Microtubule severing may promote rapid reorganization of cellular microtubule arrays.</text>
</comment>
<dbReference type="SUPFAM" id="SSF52540">
    <property type="entry name" value="P-loop containing nucleoside triphosphate hydrolases"/>
    <property type="match status" value="1"/>
</dbReference>
<dbReference type="GO" id="GO:0005874">
    <property type="term" value="C:microtubule"/>
    <property type="evidence" value="ECO:0007669"/>
    <property type="project" value="UniProtKB-KW"/>
</dbReference>
<dbReference type="Proteomes" id="UP001295684">
    <property type="component" value="Unassembled WGS sequence"/>
</dbReference>
<keyword evidence="5 7" id="KW-0206">Cytoskeleton</keyword>
<evidence type="ECO:0000256" key="7">
    <source>
        <dbReference type="HAMAP-Rule" id="MF_03023"/>
    </source>
</evidence>
<dbReference type="InterPro" id="IPR003959">
    <property type="entry name" value="ATPase_AAA_core"/>
</dbReference>
<evidence type="ECO:0000256" key="1">
    <source>
        <dbReference type="ARBA" id="ARBA00022490"/>
    </source>
</evidence>
<dbReference type="Gene3D" id="3.40.50.300">
    <property type="entry name" value="P-loop containing nucleotide triphosphate hydrolases"/>
    <property type="match status" value="1"/>
</dbReference>
<dbReference type="InterPro" id="IPR003593">
    <property type="entry name" value="AAA+_ATPase"/>
</dbReference>
<dbReference type="Gene3D" id="1.20.58.80">
    <property type="entry name" value="Phosphotransferase system, lactose/cellobiose-type IIA subunit"/>
    <property type="match status" value="1"/>
</dbReference>
<dbReference type="GO" id="GO:0005524">
    <property type="term" value="F:ATP binding"/>
    <property type="evidence" value="ECO:0007669"/>
    <property type="project" value="UniProtKB-KW"/>
</dbReference>
<evidence type="ECO:0000256" key="3">
    <source>
        <dbReference type="ARBA" id="ARBA00022741"/>
    </source>
</evidence>
<keyword evidence="2 7" id="KW-0493">Microtubule</keyword>
<feature type="compositionally biased region" description="Basic residues" evidence="8">
    <location>
        <begin position="239"/>
        <end position="254"/>
    </location>
</feature>
<dbReference type="EC" id="5.6.1.1" evidence="7"/>
<dbReference type="FunFam" id="3.40.50.300:FF:000159">
    <property type="entry name" value="Katanin p60 ATPase-containing subunit A1"/>
    <property type="match status" value="1"/>
</dbReference>
<dbReference type="InterPro" id="IPR027417">
    <property type="entry name" value="P-loop_NTPase"/>
</dbReference>
<feature type="domain" description="AAA+ ATPase" evidence="9">
    <location>
        <begin position="372"/>
        <end position="520"/>
    </location>
</feature>
<dbReference type="InterPro" id="IPR048611">
    <property type="entry name" value="KATNA1_MIT"/>
</dbReference>
<gene>
    <name evidence="7" type="primary">KATNA1</name>
    <name evidence="10" type="ORF">ECRASSUSDP1_LOCUS2785</name>
</gene>
<comment type="subcellular location">
    <subcellularLocation>
        <location evidence="7">Cytoplasm</location>
        <location evidence="7">Cytoskeleton</location>
    </subcellularLocation>
</comment>
<evidence type="ECO:0000256" key="4">
    <source>
        <dbReference type="ARBA" id="ARBA00022840"/>
    </source>
</evidence>
<proteinExistence type="inferred from homology"/>
<dbReference type="Pfam" id="PF09336">
    <property type="entry name" value="Vps4_C"/>
    <property type="match status" value="1"/>
</dbReference>
<sequence>MNSNSDIGDIVNLIKVCREKALLGLYRDSVRKFEIALKTIRHHWNTLSDEYTINRWKSTEKSIKEEMEQVKLLQSSVEEMGGNSAPSLKKHRSEKDERPINSSSSKRQQPLLKKGGSQRKNFDVDVRVPGQNSKKERIDNPADLSRFGGLQPFEHHAIPQEYIKYDERGNIINPTDVVNQDYQKPPSNYQNRSDPYSGFGAPDYSGRGGRQPYQQQMPQQPYYKDPDVWDPPSPPARQNKPKSRQPAVKRKVRPTRPTGSGSRPATSGSRPAASSAKGNSSKADGKRDYDKPWLPPPKKEKKKADTFLEHVYPDGEGPDADLIKMLERDVVSKNPNVHFDDIAELDDAKRVLQEAVVLPLLMPDYFRGIRRPWKGVCLFGPPGTGKTMLAKAVATMGKTTFFNVSASSLASKWRGETEKLVRILFEMARFYAPSTVFIDEVDSVASKRGGGDHESSKKMKTEFFIQMDGVSSEAASEPTEETKDDPIKNVMVLAATNRPWDLDEAMIRRLEKRIYIPLPEEEGRKVLFEINLKNTQLDNDIDWDALVEKTKGYSGADINNLCREAALMPMRRKILGKRMDMQEIADMKSEFEVPLCMEDFVDALKNVKTSVGTQFLKEYKDWMAEFGSV</sequence>
<evidence type="ECO:0000256" key="5">
    <source>
        <dbReference type="ARBA" id="ARBA00023212"/>
    </source>
</evidence>
<feature type="compositionally biased region" description="Low complexity" evidence="8">
    <location>
        <begin position="272"/>
        <end position="282"/>
    </location>
</feature>
<evidence type="ECO:0000259" key="9">
    <source>
        <dbReference type="SMART" id="SM00382"/>
    </source>
</evidence>
<comment type="similarity">
    <text evidence="7">Belongs to the AAA ATPase family. Katanin p60 subunit A1 subfamily.</text>
</comment>
<evidence type="ECO:0000256" key="8">
    <source>
        <dbReference type="SAM" id="MobiDB-lite"/>
    </source>
</evidence>
<evidence type="ECO:0000313" key="11">
    <source>
        <dbReference type="Proteomes" id="UP001295684"/>
    </source>
</evidence>
<organism evidence="10 11">
    <name type="scientific">Euplotes crassus</name>
    <dbReference type="NCBI Taxonomy" id="5936"/>
    <lineage>
        <taxon>Eukaryota</taxon>
        <taxon>Sar</taxon>
        <taxon>Alveolata</taxon>
        <taxon>Ciliophora</taxon>
        <taxon>Intramacronucleata</taxon>
        <taxon>Spirotrichea</taxon>
        <taxon>Hypotrichia</taxon>
        <taxon>Euplotida</taxon>
        <taxon>Euplotidae</taxon>
        <taxon>Moneuplotes</taxon>
    </lineage>
</organism>
<comment type="caution">
    <text evidence="10">The sequence shown here is derived from an EMBL/GenBank/DDBJ whole genome shotgun (WGS) entry which is preliminary data.</text>
</comment>
<feature type="compositionally biased region" description="Low complexity" evidence="8">
    <location>
        <begin position="211"/>
        <end position="223"/>
    </location>
</feature>
<dbReference type="HAMAP" id="MF_03023">
    <property type="entry name" value="Katanin_p60_A1"/>
    <property type="match status" value="1"/>
</dbReference>
<dbReference type="InterPro" id="IPR028596">
    <property type="entry name" value="KATNA1"/>
</dbReference>
<dbReference type="PANTHER" id="PTHR23074">
    <property type="entry name" value="AAA DOMAIN-CONTAINING"/>
    <property type="match status" value="1"/>
</dbReference>
<dbReference type="PANTHER" id="PTHR23074:SF19">
    <property type="entry name" value="KATANIN P60 ATPASE-CONTAINING SUBUNIT A1"/>
    <property type="match status" value="1"/>
</dbReference>
<dbReference type="EMBL" id="CAMPGE010002663">
    <property type="protein sequence ID" value="CAI2361474.1"/>
    <property type="molecule type" value="Genomic_DNA"/>
</dbReference>
<dbReference type="InterPro" id="IPR041569">
    <property type="entry name" value="AAA_lid_3"/>
</dbReference>
<feature type="binding site" evidence="7">
    <location>
        <begin position="380"/>
        <end position="387"/>
    </location>
    <ligand>
        <name>ATP</name>
        <dbReference type="ChEBI" id="CHEBI:30616"/>
    </ligand>
</feature>
<keyword evidence="3 7" id="KW-0547">Nucleotide-binding</keyword>
<dbReference type="AlphaFoldDB" id="A0AAD1U9H4"/>
<dbReference type="SMART" id="SM00382">
    <property type="entry name" value="AAA"/>
    <property type="match status" value="1"/>
</dbReference>
<protein>
    <recommendedName>
        <fullName evidence="7">Katanin p60 ATPase-containing subunit A1</fullName>
        <shortName evidence="7">Katanin p60 subunit A1</shortName>
        <ecNumber evidence="7">5.6.1.1</ecNumber>
    </recommendedName>
    <alternativeName>
        <fullName evidence="7">p60 katanin</fullName>
    </alternativeName>
</protein>
<dbReference type="InterPro" id="IPR050304">
    <property type="entry name" value="MT-severing_AAA_ATPase"/>
</dbReference>
<feature type="compositionally biased region" description="Polar residues" evidence="8">
    <location>
        <begin position="257"/>
        <end position="269"/>
    </location>
</feature>
<dbReference type="GO" id="GO:0051013">
    <property type="term" value="P:microtubule severing"/>
    <property type="evidence" value="ECO:0007669"/>
    <property type="project" value="UniProtKB-UniRule"/>
</dbReference>
<dbReference type="Pfam" id="PF17862">
    <property type="entry name" value="AAA_lid_3"/>
    <property type="match status" value="1"/>
</dbReference>